<organism evidence="1 2">
    <name type="scientific">Malus baccata</name>
    <name type="common">Siberian crab apple</name>
    <name type="synonym">Pyrus baccata</name>
    <dbReference type="NCBI Taxonomy" id="106549"/>
    <lineage>
        <taxon>Eukaryota</taxon>
        <taxon>Viridiplantae</taxon>
        <taxon>Streptophyta</taxon>
        <taxon>Embryophyta</taxon>
        <taxon>Tracheophyta</taxon>
        <taxon>Spermatophyta</taxon>
        <taxon>Magnoliopsida</taxon>
        <taxon>eudicotyledons</taxon>
        <taxon>Gunneridae</taxon>
        <taxon>Pentapetalae</taxon>
        <taxon>rosids</taxon>
        <taxon>fabids</taxon>
        <taxon>Rosales</taxon>
        <taxon>Rosaceae</taxon>
        <taxon>Amygdaloideae</taxon>
        <taxon>Maleae</taxon>
        <taxon>Malus</taxon>
    </lineage>
</organism>
<gene>
    <name evidence="1" type="ORF">C1H46_019203</name>
</gene>
<keyword evidence="2" id="KW-1185">Reference proteome</keyword>
<dbReference type="EMBL" id="VIEB01000323">
    <property type="protein sequence ID" value="TQD95180.1"/>
    <property type="molecule type" value="Genomic_DNA"/>
</dbReference>
<protein>
    <submittedName>
        <fullName evidence="1">Uncharacterized protein</fullName>
    </submittedName>
</protein>
<dbReference type="AlphaFoldDB" id="A0A540M8V4"/>
<evidence type="ECO:0000313" key="1">
    <source>
        <dbReference type="EMBL" id="TQD95180.1"/>
    </source>
</evidence>
<name>A0A540M8V4_MALBA</name>
<accession>A0A540M8V4</accession>
<dbReference type="Proteomes" id="UP000315295">
    <property type="component" value="Unassembled WGS sequence"/>
</dbReference>
<comment type="caution">
    <text evidence="1">The sequence shown here is derived from an EMBL/GenBank/DDBJ whole genome shotgun (WGS) entry which is preliminary data.</text>
</comment>
<sequence>MTINPGLTPSSQNHTLCSGLCHCSSSFSRTSGEISRLLTWVQINLEGDSLEILEA</sequence>
<proteinExistence type="predicted"/>
<evidence type="ECO:0000313" key="2">
    <source>
        <dbReference type="Proteomes" id="UP000315295"/>
    </source>
</evidence>
<reference evidence="1 2" key="1">
    <citation type="journal article" date="2019" name="G3 (Bethesda)">
        <title>Sequencing of a Wild Apple (Malus baccata) Genome Unravels the Differences Between Cultivated and Wild Apple Species Regarding Disease Resistance and Cold Tolerance.</title>
        <authorList>
            <person name="Chen X."/>
        </authorList>
    </citation>
    <scope>NUCLEOTIDE SEQUENCE [LARGE SCALE GENOMIC DNA]</scope>
    <source>
        <strain evidence="2">cv. Shandingzi</strain>
        <tissue evidence="1">Leaves</tissue>
    </source>
</reference>